<proteinExistence type="predicted"/>
<sequence length="718" mass="82411">MLNDLQAPIEQEEETEERRLEDEMPMNVGVDIDKDRTNIFHDLLNEARNELYPGYSEFSSLNLLVKLMNVKVLNGWSNKSFDMLLELLRALFPMCSTTVPSLFYEAKRKLRDMGLGYETIHACKYDCVLYWKEFTDLQHCPTCGEDRDKCVETDDVLRYLADAEGWKHFDSEYPDFASDPRNVHLGLIEFNPFGQMSLIHWACRLVQSANLSDDFFSLAMGPAFDIRCYNGCIVSGLRFHTSELDSRRTTQNSRVMVIGESVASGNDDNNFYGVLNKVLHEPVMFATQAHQVFYIDDPKNGINWKVMHIVQNKRIWDVQEVDDGKNDHINVLEIVVSHRVDDHIKDDTLCRTDVYLTIVERPVVRHVTDNFIDDVDEHLSHTSIMSYQRNNFLETDAMFLEFEDYLDNRMGGSSSVSDNVARSSSQPLTTPTPRRRTQSRLLKLERHVAINGRTPMTITLGTKKPISLHVIRFTQAIGVCVRKTFSVRCLKWANVGREYIEVVKGDFQQFFVLDFNDQNQMLELQSQPTLEGSQPLSGDMRYAIGCWVDDQQGPPYDPYLCATFGCKRRNITSGIGCKRHVGDSSSDTCPTLAKETLGHVIPDAMACVSIRDIMRGIPDALLVMRWEFFSRRVSQRSKRRRNIVFQRFFASFDIVVHRKSPVSCSDVTFLKLEYWKKACIFKRTLIFEGGHLQESGSLLTLRRILSRSSGTKLMGSIT</sequence>
<evidence type="ECO:0000313" key="4">
    <source>
        <dbReference type="Proteomes" id="UP000321393"/>
    </source>
</evidence>
<dbReference type="OrthoDB" id="3261594at2759"/>
<name>A0A5A7SNK0_CUCMM</name>
<gene>
    <name evidence="3" type="ORF">E5676_scaffold305G00050</name>
    <name evidence="2" type="ORF">E6C27_scaffold19G002790</name>
</gene>
<evidence type="ECO:0000313" key="3">
    <source>
        <dbReference type="EMBL" id="TYK21473.1"/>
    </source>
</evidence>
<feature type="compositionally biased region" description="Low complexity" evidence="1">
    <location>
        <begin position="414"/>
        <end position="432"/>
    </location>
</feature>
<dbReference type="PANTHER" id="PTHR10775:SF185">
    <property type="entry name" value="OS08G0208400 PROTEIN"/>
    <property type="match status" value="1"/>
</dbReference>
<dbReference type="EMBL" id="SSTD01005647">
    <property type="protein sequence ID" value="TYK21473.1"/>
    <property type="molecule type" value="Genomic_DNA"/>
</dbReference>
<organism evidence="2 4">
    <name type="scientific">Cucumis melo var. makuwa</name>
    <name type="common">Oriental melon</name>
    <dbReference type="NCBI Taxonomy" id="1194695"/>
    <lineage>
        <taxon>Eukaryota</taxon>
        <taxon>Viridiplantae</taxon>
        <taxon>Streptophyta</taxon>
        <taxon>Embryophyta</taxon>
        <taxon>Tracheophyta</taxon>
        <taxon>Spermatophyta</taxon>
        <taxon>Magnoliopsida</taxon>
        <taxon>eudicotyledons</taxon>
        <taxon>Gunneridae</taxon>
        <taxon>Pentapetalae</taxon>
        <taxon>rosids</taxon>
        <taxon>fabids</taxon>
        <taxon>Cucurbitales</taxon>
        <taxon>Cucurbitaceae</taxon>
        <taxon>Benincaseae</taxon>
        <taxon>Cucumis</taxon>
    </lineage>
</organism>
<dbReference type="Pfam" id="PF02992">
    <property type="entry name" value="Transposase_21"/>
    <property type="match status" value="1"/>
</dbReference>
<evidence type="ECO:0000256" key="1">
    <source>
        <dbReference type="SAM" id="MobiDB-lite"/>
    </source>
</evidence>
<dbReference type="InterPro" id="IPR004242">
    <property type="entry name" value="Transposase_21"/>
</dbReference>
<dbReference type="Proteomes" id="UP000321393">
    <property type="component" value="Unassembled WGS sequence"/>
</dbReference>
<evidence type="ECO:0000313" key="5">
    <source>
        <dbReference type="Proteomes" id="UP000321947"/>
    </source>
</evidence>
<accession>A0A5A7SNK0</accession>
<evidence type="ECO:0000313" key="2">
    <source>
        <dbReference type="EMBL" id="KAA0026277.1"/>
    </source>
</evidence>
<protein>
    <submittedName>
        <fullName evidence="2">CACTA en-spm transposon protein</fullName>
    </submittedName>
</protein>
<feature type="region of interest" description="Disordered" evidence="1">
    <location>
        <begin position="414"/>
        <end position="437"/>
    </location>
</feature>
<dbReference type="PANTHER" id="PTHR10775">
    <property type="entry name" value="OS08G0208400 PROTEIN"/>
    <property type="match status" value="1"/>
</dbReference>
<dbReference type="EMBL" id="SSTE01022979">
    <property type="protein sequence ID" value="KAA0026277.1"/>
    <property type="molecule type" value="Genomic_DNA"/>
</dbReference>
<feature type="region of interest" description="Disordered" evidence="1">
    <location>
        <begin position="1"/>
        <end position="20"/>
    </location>
</feature>
<dbReference type="Proteomes" id="UP000321947">
    <property type="component" value="Unassembled WGS sequence"/>
</dbReference>
<dbReference type="AlphaFoldDB" id="A0A5A7SNK0"/>
<comment type="caution">
    <text evidence="2">The sequence shown here is derived from an EMBL/GenBank/DDBJ whole genome shotgun (WGS) entry which is preliminary data.</text>
</comment>
<reference evidence="4 5" key="1">
    <citation type="submission" date="2019-08" db="EMBL/GenBank/DDBJ databases">
        <title>Draft genome sequences of two oriental melons (Cucumis melo L. var makuwa).</title>
        <authorList>
            <person name="Kwon S.-Y."/>
        </authorList>
    </citation>
    <scope>NUCLEOTIDE SEQUENCE [LARGE SCALE GENOMIC DNA]</scope>
    <source>
        <strain evidence="5">cv. Chang Bougi</strain>
        <strain evidence="4">cv. SW 3</strain>
        <tissue evidence="2">Leaf</tissue>
    </source>
</reference>